<accession>D4GCV5</accession>
<evidence type="ECO:0000313" key="5">
    <source>
        <dbReference type="Proteomes" id="UP000001702"/>
    </source>
</evidence>
<dbReference type="EMBL" id="CP001875">
    <property type="protein sequence ID" value="ADD76778.1"/>
    <property type="molecule type" value="Genomic_DNA"/>
</dbReference>
<evidence type="ECO:0000259" key="3">
    <source>
        <dbReference type="PROSITE" id="PS51747"/>
    </source>
</evidence>
<dbReference type="GO" id="GO:0008835">
    <property type="term" value="F:diaminohydroxyphosphoribosylaminopyrimidine deaminase activity"/>
    <property type="evidence" value="ECO:0007669"/>
    <property type="project" value="TreeGrafter"/>
</dbReference>
<dbReference type="KEGG" id="pam:PANA_1611"/>
<evidence type="ECO:0000313" key="4">
    <source>
        <dbReference type="EMBL" id="ADD76778.1"/>
    </source>
</evidence>
<dbReference type="InterPro" id="IPR016193">
    <property type="entry name" value="Cytidine_deaminase-like"/>
</dbReference>
<dbReference type="SUPFAM" id="SSF53927">
    <property type="entry name" value="Cytidine deaminase-like"/>
    <property type="match status" value="1"/>
</dbReference>
<dbReference type="PANTHER" id="PTHR11079">
    <property type="entry name" value="CYTOSINE DEAMINASE FAMILY MEMBER"/>
    <property type="match status" value="1"/>
</dbReference>
<organism evidence="4 5">
    <name type="scientific">Pantoea ananatis (strain LMG 20103)</name>
    <dbReference type="NCBI Taxonomy" id="706191"/>
    <lineage>
        <taxon>Bacteria</taxon>
        <taxon>Pseudomonadati</taxon>
        <taxon>Pseudomonadota</taxon>
        <taxon>Gammaproteobacteria</taxon>
        <taxon>Enterobacterales</taxon>
        <taxon>Erwiniaceae</taxon>
        <taxon>Pantoea</taxon>
    </lineage>
</organism>
<protein>
    <submittedName>
        <fullName evidence="4">RibD</fullName>
    </submittedName>
</protein>
<reference evidence="4 5" key="1">
    <citation type="journal article" date="2010" name="J. Bacteriol.">
        <title>Genome sequence of Pantoea ananatis LMG20103, the causative agent of Eucalyptus blight and dieback.</title>
        <authorList>
            <person name="De Maayer P."/>
            <person name="Chan W.Y."/>
            <person name="Venter S.N."/>
            <person name="Toth I.K."/>
            <person name="Birch P.R."/>
            <person name="Joubert F."/>
            <person name="Coutinho T.A."/>
        </authorList>
    </citation>
    <scope>NUCLEOTIDE SEQUENCE [LARGE SCALE GENOMIC DNA]</scope>
    <source>
        <strain evidence="4 5">LMG 20103</strain>
    </source>
</reference>
<dbReference type="InterPro" id="IPR002125">
    <property type="entry name" value="CMP_dCMP_dom"/>
</dbReference>
<keyword evidence="1" id="KW-0479">Metal-binding</keyword>
<dbReference type="STRING" id="706191.PANA_1611"/>
<dbReference type="AlphaFoldDB" id="D4GCV5"/>
<dbReference type="eggNOG" id="COG0117">
    <property type="taxonomic scope" value="Bacteria"/>
</dbReference>
<dbReference type="GO" id="GO:0008270">
    <property type="term" value="F:zinc ion binding"/>
    <property type="evidence" value="ECO:0007669"/>
    <property type="project" value="InterPro"/>
</dbReference>
<sequence length="162" mass="18228">MMLALEYSRQALPECRPNPPVGCVIVRDGEVVAKGFTQPPGQHHAEIDAIAKLTFPISECEIYVTLEPCSFQGRTPSCALTIAELKPKHIYIAMDDPHPKNRGAGRTILKKAGIALHRASESRRSRNFFSPIWTRLRHKHHFYRRIGISAGRYPIIIPTFSS</sequence>
<dbReference type="CDD" id="cd01284">
    <property type="entry name" value="Riboflavin_deaminase-reductase"/>
    <property type="match status" value="1"/>
</dbReference>
<dbReference type="Proteomes" id="UP000001702">
    <property type="component" value="Chromosome"/>
</dbReference>
<evidence type="ECO:0000256" key="2">
    <source>
        <dbReference type="ARBA" id="ARBA00022833"/>
    </source>
</evidence>
<proteinExistence type="predicted"/>
<dbReference type="HOGENOM" id="CLU_036590_10_3_6"/>
<dbReference type="PANTHER" id="PTHR11079:SF162">
    <property type="entry name" value="RIBOFLAVIN BIOSYNTHESIS PROTEIN PYRD, CHLOROPLASTIC"/>
    <property type="match status" value="1"/>
</dbReference>
<evidence type="ECO:0000256" key="1">
    <source>
        <dbReference type="ARBA" id="ARBA00022723"/>
    </source>
</evidence>
<dbReference type="PROSITE" id="PS00903">
    <property type="entry name" value="CYT_DCMP_DEAMINASES_1"/>
    <property type="match status" value="1"/>
</dbReference>
<gene>
    <name evidence="4" type="primary">ribD</name>
    <name evidence="4" type="ordered locus">PANA_1611</name>
</gene>
<dbReference type="Gene3D" id="3.40.140.10">
    <property type="entry name" value="Cytidine Deaminase, domain 2"/>
    <property type="match status" value="1"/>
</dbReference>
<dbReference type="InterPro" id="IPR016192">
    <property type="entry name" value="APOBEC/CMP_deaminase_Zn-bd"/>
</dbReference>
<keyword evidence="5" id="KW-1185">Reference proteome</keyword>
<feature type="domain" description="CMP/dCMP-type deaminase" evidence="3">
    <location>
        <begin position="1"/>
        <end position="108"/>
    </location>
</feature>
<dbReference type="Pfam" id="PF00383">
    <property type="entry name" value="dCMP_cyt_deam_1"/>
    <property type="match status" value="1"/>
</dbReference>
<dbReference type="PROSITE" id="PS51747">
    <property type="entry name" value="CYT_DCMP_DEAMINASES_2"/>
    <property type="match status" value="1"/>
</dbReference>
<name>D4GCV5_PANAM</name>
<keyword evidence="2" id="KW-0862">Zinc</keyword>